<dbReference type="Pfam" id="PF01068">
    <property type="entry name" value="DNA_ligase_A_M"/>
    <property type="match status" value="1"/>
</dbReference>
<evidence type="ECO:0000259" key="15">
    <source>
        <dbReference type="PROSITE" id="PS50172"/>
    </source>
</evidence>
<gene>
    <name evidence="17" type="ORF">LCPAC304_02490</name>
</gene>
<sequence length="748" mass="85966">MLKPDKPDIAHEVPFVHLCELFERMSTSKRAKDRKANLHKFVDQYARLTRNYYPVMRLMVPEADLQRVYGIKEKVLALIVLDAYGISKSSDDGKRLLQWREGEGKLPAIVYSLALARSTAKSRWTLQEVNVFLDSLAKAKGLKDKKKIFAQVVSKLHAREVKWLCKIILKKLRYGASLPTVLNAFYNKASDLYAFQANLEHVCNVLKDPNFILEDSLELKIGVPFQPMLSSRRKPLDIPKTMDPPYFVETKYDGERVLIHLQKRKTTIFSRYLQNSTALYVPIICQLRAALKLGSRATKSCILDAELLVWDEEKECIEPFGSARAIAASGSKDKHFFLKIFDVLHHNENTLIDHTLDERKRVLHSIIKDIPTRIETVKHIECATILEVEKLFRRATSAKEEGIVVKNPRSPYIPNVRNNKAWVKLKPDFVSNIASDLDVLILGGYYGEGEKAGGKLYTYLVGVKNNDGSEYYPVGKVATGLTEQERTMLLEELEEDWVSECPVNVLPGGDVPDMWISPEDSRVLQVRAMQIIPCEKRAAGVTFRCPRIDKIRYDKSPEDIITLERLRTLILEAPEMKESGMKSKVKSRKKERKPLTLPTDVSALEVTSDLFKGNVFYVCGNAWKKEKREDIETSIHRFGGTFHQNYGPRVTIVLASLATAQLQTLIKESKMRQQRQKEDKDYLHLRVLDLKDLLRQRHLKLSGRKAELIERLEEYDAKLQPIHVVKVEWLRQSIEQKQCIDFTGEYMW</sequence>
<dbReference type="InterPro" id="IPR029710">
    <property type="entry name" value="LIG4"/>
</dbReference>
<protein>
    <recommendedName>
        <fullName evidence="2 12">DNA ligase</fullName>
        <ecNumber evidence="12">6.5.1.1</ecNumber>
    </recommendedName>
</protein>
<evidence type="ECO:0000313" key="17">
    <source>
        <dbReference type="EMBL" id="QBK91908.1"/>
    </source>
</evidence>
<evidence type="ECO:0000256" key="2">
    <source>
        <dbReference type="ARBA" id="ARBA00013308"/>
    </source>
</evidence>
<comment type="catalytic activity">
    <reaction evidence="12">
        <text>ATP + (deoxyribonucleotide)n-3'-hydroxyl + 5'-phospho-(deoxyribonucleotide)m = (deoxyribonucleotide)n+m + AMP + diphosphate.</text>
        <dbReference type="EC" id="6.5.1.1"/>
    </reaction>
</comment>
<dbReference type="InterPro" id="IPR016059">
    <property type="entry name" value="DNA_ligase_ATP-dep_CS"/>
</dbReference>
<keyword evidence="9" id="KW-0460">Magnesium</keyword>
<dbReference type="Pfam" id="PF04675">
    <property type="entry name" value="DNA_ligase_A_N"/>
    <property type="match status" value="1"/>
</dbReference>
<evidence type="ECO:0000256" key="8">
    <source>
        <dbReference type="ARBA" id="ARBA00022840"/>
    </source>
</evidence>
<dbReference type="Gene3D" id="1.10.720.30">
    <property type="entry name" value="SAP domain"/>
    <property type="match status" value="1"/>
</dbReference>
<dbReference type="InterPro" id="IPR036599">
    <property type="entry name" value="DNA_ligase_N_sf"/>
</dbReference>
<dbReference type="PROSITE" id="PS50172">
    <property type="entry name" value="BRCT"/>
    <property type="match status" value="1"/>
</dbReference>
<proteinExistence type="inferred from homology"/>
<keyword evidence="6 12" id="KW-0547">Nucleotide-binding</keyword>
<dbReference type="InterPro" id="IPR044125">
    <property type="entry name" value="Adenylation_DNA_ligase_IV"/>
</dbReference>
<dbReference type="EMBL" id="MK500566">
    <property type="protein sequence ID" value="QBK91908.1"/>
    <property type="molecule type" value="Genomic_DNA"/>
</dbReference>
<keyword evidence="10 12" id="KW-0233">DNA recombination</keyword>
<evidence type="ECO:0000259" key="14">
    <source>
        <dbReference type="PROSITE" id="PS50160"/>
    </source>
</evidence>
<dbReference type="SUPFAM" id="SSF117018">
    <property type="entry name" value="ATP-dependent DNA ligase DNA-binding domain"/>
    <property type="match status" value="1"/>
</dbReference>
<feature type="domain" description="ATP-dependent DNA ligase family profile" evidence="14">
    <location>
        <begin position="329"/>
        <end position="465"/>
    </location>
</feature>
<evidence type="ECO:0000256" key="6">
    <source>
        <dbReference type="ARBA" id="ARBA00022741"/>
    </source>
</evidence>
<keyword evidence="11 12" id="KW-0234">DNA repair</keyword>
<dbReference type="SUPFAM" id="SSF52113">
    <property type="entry name" value="BRCT domain"/>
    <property type="match status" value="1"/>
</dbReference>
<evidence type="ECO:0000256" key="4">
    <source>
        <dbReference type="ARBA" id="ARBA00022723"/>
    </source>
</evidence>
<dbReference type="GO" id="GO:0005524">
    <property type="term" value="F:ATP binding"/>
    <property type="evidence" value="ECO:0007669"/>
    <property type="project" value="UniProtKB-KW"/>
</dbReference>
<evidence type="ECO:0000256" key="10">
    <source>
        <dbReference type="ARBA" id="ARBA00023172"/>
    </source>
</evidence>
<dbReference type="EC" id="6.5.1.1" evidence="12"/>
<evidence type="ECO:0000256" key="12">
    <source>
        <dbReference type="RuleBase" id="RU000617"/>
    </source>
</evidence>
<dbReference type="PROSITE" id="PS50800">
    <property type="entry name" value="SAP"/>
    <property type="match status" value="1"/>
</dbReference>
<dbReference type="PROSITE" id="PS50160">
    <property type="entry name" value="DNA_LIGASE_A3"/>
    <property type="match status" value="1"/>
</dbReference>
<accession>A0A481Z7N9</accession>
<dbReference type="GO" id="GO:0003677">
    <property type="term" value="F:DNA binding"/>
    <property type="evidence" value="ECO:0007669"/>
    <property type="project" value="InterPro"/>
</dbReference>
<evidence type="ECO:0000256" key="7">
    <source>
        <dbReference type="ARBA" id="ARBA00022763"/>
    </source>
</evidence>
<feature type="domain" description="BRCT" evidence="15">
    <location>
        <begin position="606"/>
        <end position="747"/>
    </location>
</feature>
<dbReference type="GO" id="GO:0006303">
    <property type="term" value="P:double-strand break repair via nonhomologous end joining"/>
    <property type="evidence" value="ECO:0007669"/>
    <property type="project" value="TreeGrafter"/>
</dbReference>
<evidence type="ECO:0000256" key="3">
    <source>
        <dbReference type="ARBA" id="ARBA00022598"/>
    </source>
</evidence>
<dbReference type="InterPro" id="IPR012309">
    <property type="entry name" value="DNA_ligase_ATP-dep_C"/>
</dbReference>
<dbReference type="Pfam" id="PF02037">
    <property type="entry name" value="SAP"/>
    <property type="match status" value="1"/>
</dbReference>
<dbReference type="Pfam" id="PF04679">
    <property type="entry name" value="DNA_ligase_A_C"/>
    <property type="match status" value="1"/>
</dbReference>
<keyword evidence="7 12" id="KW-0227">DNA damage</keyword>
<evidence type="ECO:0000256" key="5">
    <source>
        <dbReference type="ARBA" id="ARBA00022737"/>
    </source>
</evidence>
<feature type="domain" description="SAP" evidence="16">
    <location>
        <begin position="682"/>
        <end position="716"/>
    </location>
</feature>
<evidence type="ECO:0000259" key="16">
    <source>
        <dbReference type="PROSITE" id="PS50800"/>
    </source>
</evidence>
<name>A0A481Z7N9_9VIRU</name>
<dbReference type="SUPFAM" id="SSF68906">
    <property type="entry name" value="SAP domain"/>
    <property type="match status" value="1"/>
</dbReference>
<dbReference type="PROSITE" id="PS00697">
    <property type="entry name" value="DNA_LIGASE_A1"/>
    <property type="match status" value="1"/>
</dbReference>
<dbReference type="SUPFAM" id="SSF50249">
    <property type="entry name" value="Nucleic acid-binding proteins"/>
    <property type="match status" value="1"/>
</dbReference>
<reference evidence="17" key="1">
    <citation type="journal article" date="2019" name="MBio">
        <title>Virus Genomes from Deep Sea Sediments Expand the Ocean Megavirome and Support Independent Origins of Viral Gigantism.</title>
        <authorList>
            <person name="Backstrom D."/>
            <person name="Yutin N."/>
            <person name="Jorgensen S.L."/>
            <person name="Dharamshi J."/>
            <person name="Homa F."/>
            <person name="Zaremba-Niedwiedzka K."/>
            <person name="Spang A."/>
            <person name="Wolf Y.I."/>
            <person name="Koonin E.V."/>
            <person name="Ettema T.J."/>
        </authorList>
    </citation>
    <scope>NUCLEOTIDE SEQUENCE</scope>
</reference>
<keyword evidence="4" id="KW-0479">Metal-binding</keyword>
<dbReference type="Gene3D" id="3.40.50.10190">
    <property type="entry name" value="BRCT domain"/>
    <property type="match status" value="1"/>
</dbReference>
<comment type="cofactor">
    <cofactor evidence="1">
        <name>Mg(2+)</name>
        <dbReference type="ChEBI" id="CHEBI:18420"/>
    </cofactor>
</comment>
<dbReference type="InterPro" id="IPR036420">
    <property type="entry name" value="BRCT_dom_sf"/>
</dbReference>
<dbReference type="Gene3D" id="2.40.50.140">
    <property type="entry name" value="Nucleic acid-binding proteins"/>
    <property type="match status" value="1"/>
</dbReference>
<dbReference type="InterPro" id="IPR012308">
    <property type="entry name" value="DNA_ligase_ATP-dep_N"/>
</dbReference>
<dbReference type="CDD" id="cd07903">
    <property type="entry name" value="Adenylation_DNA_ligase_IV"/>
    <property type="match status" value="1"/>
</dbReference>
<dbReference type="SMART" id="SM00513">
    <property type="entry name" value="SAP"/>
    <property type="match status" value="1"/>
</dbReference>
<dbReference type="GO" id="GO:0006297">
    <property type="term" value="P:nucleotide-excision repair, DNA gap filling"/>
    <property type="evidence" value="ECO:0007669"/>
    <property type="project" value="TreeGrafter"/>
</dbReference>
<dbReference type="GO" id="GO:0071897">
    <property type="term" value="P:DNA biosynthetic process"/>
    <property type="evidence" value="ECO:0007669"/>
    <property type="project" value="InterPro"/>
</dbReference>
<dbReference type="InterPro" id="IPR003034">
    <property type="entry name" value="SAP_dom"/>
</dbReference>
<dbReference type="InterPro" id="IPR012310">
    <property type="entry name" value="DNA_ligase_ATP-dep_cent"/>
</dbReference>
<keyword evidence="8 12" id="KW-0067">ATP-binding</keyword>
<dbReference type="GO" id="GO:0003910">
    <property type="term" value="F:DNA ligase (ATP) activity"/>
    <property type="evidence" value="ECO:0007669"/>
    <property type="project" value="UniProtKB-EC"/>
</dbReference>
<dbReference type="InterPro" id="IPR000977">
    <property type="entry name" value="DNA_ligase_ATP-dep"/>
</dbReference>
<evidence type="ECO:0000256" key="13">
    <source>
        <dbReference type="RuleBase" id="RU004196"/>
    </source>
</evidence>
<dbReference type="Gene3D" id="1.10.3260.10">
    <property type="entry name" value="DNA ligase, ATP-dependent, N-terminal domain"/>
    <property type="match status" value="1"/>
</dbReference>
<dbReference type="InterPro" id="IPR036361">
    <property type="entry name" value="SAP_dom_sf"/>
</dbReference>
<dbReference type="InterPro" id="IPR001357">
    <property type="entry name" value="BRCT_dom"/>
</dbReference>
<dbReference type="SUPFAM" id="SSF56091">
    <property type="entry name" value="DNA ligase/mRNA capping enzyme, catalytic domain"/>
    <property type="match status" value="1"/>
</dbReference>
<dbReference type="GO" id="GO:0006310">
    <property type="term" value="P:DNA recombination"/>
    <property type="evidence" value="ECO:0007669"/>
    <property type="project" value="UniProtKB-KW"/>
</dbReference>
<dbReference type="Gene3D" id="3.30.470.30">
    <property type="entry name" value="DNA ligase/mRNA capping enzyme"/>
    <property type="match status" value="1"/>
</dbReference>
<dbReference type="PANTHER" id="PTHR45997">
    <property type="entry name" value="DNA LIGASE 4"/>
    <property type="match status" value="1"/>
</dbReference>
<keyword evidence="5" id="KW-0677">Repeat</keyword>
<keyword evidence="3 12" id="KW-0436">Ligase</keyword>
<organism evidence="17">
    <name type="scientific">Pithovirus LCPAC304</name>
    <dbReference type="NCBI Taxonomy" id="2506594"/>
    <lineage>
        <taxon>Viruses</taxon>
        <taxon>Pithoviruses</taxon>
    </lineage>
</organism>
<evidence type="ECO:0000256" key="11">
    <source>
        <dbReference type="ARBA" id="ARBA00023204"/>
    </source>
</evidence>
<evidence type="ECO:0000256" key="1">
    <source>
        <dbReference type="ARBA" id="ARBA00001946"/>
    </source>
</evidence>
<dbReference type="GO" id="GO:0046872">
    <property type="term" value="F:metal ion binding"/>
    <property type="evidence" value="ECO:0007669"/>
    <property type="project" value="UniProtKB-KW"/>
</dbReference>
<dbReference type="InterPro" id="IPR012340">
    <property type="entry name" value="NA-bd_OB-fold"/>
</dbReference>
<comment type="similarity">
    <text evidence="13">Belongs to the ATP-dependent DNA ligase family.</text>
</comment>
<dbReference type="PROSITE" id="PS00333">
    <property type="entry name" value="DNA_LIGASE_A2"/>
    <property type="match status" value="1"/>
</dbReference>
<dbReference type="PANTHER" id="PTHR45997:SF1">
    <property type="entry name" value="DNA LIGASE 4"/>
    <property type="match status" value="1"/>
</dbReference>
<dbReference type="NCBIfam" id="TIGR00574">
    <property type="entry name" value="dnl1"/>
    <property type="match status" value="1"/>
</dbReference>
<evidence type="ECO:0000256" key="9">
    <source>
        <dbReference type="ARBA" id="ARBA00022842"/>
    </source>
</evidence>